<name>A0A392T267_9FABA</name>
<dbReference type="AlphaFoldDB" id="A0A392T267"/>
<accession>A0A392T267</accession>
<evidence type="ECO:0000313" key="2">
    <source>
        <dbReference type="Proteomes" id="UP000265520"/>
    </source>
</evidence>
<proteinExistence type="predicted"/>
<feature type="non-terminal residue" evidence="1">
    <location>
        <position position="1"/>
    </location>
</feature>
<dbReference type="EMBL" id="LXQA010481574">
    <property type="protein sequence ID" value="MCI54574.1"/>
    <property type="molecule type" value="Genomic_DNA"/>
</dbReference>
<protein>
    <submittedName>
        <fullName evidence="1">Uncharacterized protein</fullName>
    </submittedName>
</protein>
<sequence>FLPTARRACVAGALRALAEDRLDVFCQLRVAQERMARRAGQQEGSIRSLCHLRVAQLHMARRAPS</sequence>
<dbReference type="Proteomes" id="UP000265520">
    <property type="component" value="Unassembled WGS sequence"/>
</dbReference>
<keyword evidence="2" id="KW-1185">Reference proteome</keyword>
<evidence type="ECO:0000313" key="1">
    <source>
        <dbReference type="EMBL" id="MCI54574.1"/>
    </source>
</evidence>
<organism evidence="1 2">
    <name type="scientific">Trifolium medium</name>
    <dbReference type="NCBI Taxonomy" id="97028"/>
    <lineage>
        <taxon>Eukaryota</taxon>
        <taxon>Viridiplantae</taxon>
        <taxon>Streptophyta</taxon>
        <taxon>Embryophyta</taxon>
        <taxon>Tracheophyta</taxon>
        <taxon>Spermatophyta</taxon>
        <taxon>Magnoliopsida</taxon>
        <taxon>eudicotyledons</taxon>
        <taxon>Gunneridae</taxon>
        <taxon>Pentapetalae</taxon>
        <taxon>rosids</taxon>
        <taxon>fabids</taxon>
        <taxon>Fabales</taxon>
        <taxon>Fabaceae</taxon>
        <taxon>Papilionoideae</taxon>
        <taxon>50 kb inversion clade</taxon>
        <taxon>NPAAA clade</taxon>
        <taxon>Hologalegina</taxon>
        <taxon>IRL clade</taxon>
        <taxon>Trifolieae</taxon>
        <taxon>Trifolium</taxon>
    </lineage>
</organism>
<reference evidence="1 2" key="1">
    <citation type="journal article" date="2018" name="Front. Plant Sci.">
        <title>Red Clover (Trifolium pratense) and Zigzag Clover (T. medium) - A Picture of Genomic Similarities and Differences.</title>
        <authorList>
            <person name="Dluhosova J."/>
            <person name="Istvanek J."/>
            <person name="Nedelnik J."/>
            <person name="Repkova J."/>
        </authorList>
    </citation>
    <scope>NUCLEOTIDE SEQUENCE [LARGE SCALE GENOMIC DNA]</scope>
    <source>
        <strain evidence="2">cv. 10/8</strain>
        <tissue evidence="1">Leaf</tissue>
    </source>
</reference>
<comment type="caution">
    <text evidence="1">The sequence shown here is derived from an EMBL/GenBank/DDBJ whole genome shotgun (WGS) entry which is preliminary data.</text>
</comment>